<dbReference type="SUPFAM" id="SSF48452">
    <property type="entry name" value="TPR-like"/>
    <property type="match status" value="1"/>
</dbReference>
<dbReference type="GO" id="GO:0006620">
    <property type="term" value="P:post-translational protein targeting to endoplasmic reticulum membrane"/>
    <property type="evidence" value="ECO:0007669"/>
    <property type="project" value="TreeGrafter"/>
</dbReference>
<dbReference type="PROSITE" id="PS50293">
    <property type="entry name" value="TPR_REGION"/>
    <property type="match status" value="1"/>
</dbReference>
<evidence type="ECO:0000313" key="4">
    <source>
        <dbReference type="EMBL" id="KIK02046.1"/>
    </source>
</evidence>
<sequence length="538" mass="61632">MPVNKKPNQERDTAEQLKALGNEFYQKGRYEDAYKTYSDAIKKDPNNAVLYANRAATYAACDARKATEIDPTYAKAWARLGTAMHALSSWKRCIPVWERALACLPPDESMSATDRRLKVQLEEGLKKSQDAIDNVQAPPVVQLTTGPDDVDKVPWKRALVKEQQLLPLNKLSSSFAILNAYRDFSDGVEHMKQIQRNPSGGGFLWFGRTDAIASISNGILRDQRVFHVDSDDWFDKYNLQVEFEANEVKAWIGSGPKMVKEEAIKRLKREGWQSVRHALALTVRAWIMRAFMEKSAGNHIVGSDFYRHALDVLEWGRQTWPNVPKAERGVIFELSFVRTVKKLCLGAMHQRLCHRDADCVFTKEDLAELARELVFETDANPPVPGDPLDAGGYLSFWHHPKGEAFSILGWYHMEAAFRSDEDGDKYHHFTESASYYIQAAEMYPEDDEYYPYYLKIALEAYWLRGAPLRDSLALCKRIRIAIPKMLVFWEVSQMAEERDKSLKEALDWEVEQQRALVEDTKTLDSVVKIIDRVLRSPV</sequence>
<evidence type="ECO:0000256" key="2">
    <source>
        <dbReference type="ARBA" id="ARBA00022803"/>
    </source>
</evidence>
<keyword evidence="2 3" id="KW-0802">TPR repeat</keyword>
<dbReference type="PANTHER" id="PTHR45831">
    <property type="entry name" value="LD24721P"/>
    <property type="match status" value="1"/>
</dbReference>
<keyword evidence="5" id="KW-1185">Reference proteome</keyword>
<evidence type="ECO:0000256" key="3">
    <source>
        <dbReference type="PROSITE-ProRule" id="PRU00339"/>
    </source>
</evidence>
<dbReference type="STRING" id="1095629.A0A0C9XAY1"/>
<dbReference type="GO" id="GO:0016020">
    <property type="term" value="C:membrane"/>
    <property type="evidence" value="ECO:0007669"/>
    <property type="project" value="TreeGrafter"/>
</dbReference>
<dbReference type="Gene3D" id="1.25.40.10">
    <property type="entry name" value="Tetratricopeptide repeat domain"/>
    <property type="match status" value="1"/>
</dbReference>
<gene>
    <name evidence="4" type="ORF">K443DRAFT_6458</name>
</gene>
<reference evidence="5" key="2">
    <citation type="submission" date="2015-01" db="EMBL/GenBank/DDBJ databases">
        <title>Evolutionary Origins and Diversification of the Mycorrhizal Mutualists.</title>
        <authorList>
            <consortium name="DOE Joint Genome Institute"/>
            <consortium name="Mycorrhizal Genomics Consortium"/>
            <person name="Kohler A."/>
            <person name="Kuo A."/>
            <person name="Nagy L.G."/>
            <person name="Floudas D."/>
            <person name="Copeland A."/>
            <person name="Barry K.W."/>
            <person name="Cichocki N."/>
            <person name="Veneault-Fourrey C."/>
            <person name="LaButti K."/>
            <person name="Lindquist E.A."/>
            <person name="Lipzen A."/>
            <person name="Lundell T."/>
            <person name="Morin E."/>
            <person name="Murat C."/>
            <person name="Riley R."/>
            <person name="Ohm R."/>
            <person name="Sun H."/>
            <person name="Tunlid A."/>
            <person name="Henrissat B."/>
            <person name="Grigoriev I.V."/>
            <person name="Hibbett D.S."/>
            <person name="Martin F."/>
        </authorList>
    </citation>
    <scope>NUCLEOTIDE SEQUENCE [LARGE SCALE GENOMIC DNA]</scope>
    <source>
        <strain evidence="5">LaAM-08-1</strain>
    </source>
</reference>
<reference evidence="4 5" key="1">
    <citation type="submission" date="2014-04" db="EMBL/GenBank/DDBJ databases">
        <authorList>
            <consortium name="DOE Joint Genome Institute"/>
            <person name="Kuo A."/>
            <person name="Kohler A."/>
            <person name="Nagy L.G."/>
            <person name="Floudas D."/>
            <person name="Copeland A."/>
            <person name="Barry K.W."/>
            <person name="Cichocki N."/>
            <person name="Veneault-Fourrey C."/>
            <person name="LaButti K."/>
            <person name="Lindquist E.A."/>
            <person name="Lipzen A."/>
            <person name="Lundell T."/>
            <person name="Morin E."/>
            <person name="Murat C."/>
            <person name="Sun H."/>
            <person name="Tunlid A."/>
            <person name="Henrissat B."/>
            <person name="Grigoriev I.V."/>
            <person name="Hibbett D.S."/>
            <person name="Martin F."/>
            <person name="Nordberg H.P."/>
            <person name="Cantor M.N."/>
            <person name="Hua S.X."/>
        </authorList>
    </citation>
    <scope>NUCLEOTIDE SEQUENCE [LARGE SCALE GENOMIC DNA]</scope>
    <source>
        <strain evidence="4 5">LaAM-08-1</strain>
    </source>
</reference>
<keyword evidence="1" id="KW-0677">Repeat</keyword>
<dbReference type="AlphaFoldDB" id="A0A0C9XAY1"/>
<protein>
    <submittedName>
        <fullName evidence="4">Uncharacterized protein</fullName>
    </submittedName>
</protein>
<feature type="repeat" description="TPR" evidence="3">
    <location>
        <begin position="14"/>
        <end position="47"/>
    </location>
</feature>
<dbReference type="HOGENOM" id="CLU_037233_0_0_1"/>
<dbReference type="InterPro" id="IPR019734">
    <property type="entry name" value="TPR_rpt"/>
</dbReference>
<dbReference type="GO" id="GO:0060090">
    <property type="term" value="F:molecular adaptor activity"/>
    <property type="evidence" value="ECO:0007669"/>
    <property type="project" value="TreeGrafter"/>
</dbReference>
<proteinExistence type="predicted"/>
<accession>A0A0C9XAY1</accession>
<evidence type="ECO:0000256" key="1">
    <source>
        <dbReference type="ARBA" id="ARBA00022737"/>
    </source>
</evidence>
<evidence type="ECO:0000313" key="5">
    <source>
        <dbReference type="Proteomes" id="UP000054477"/>
    </source>
</evidence>
<organism evidence="4 5">
    <name type="scientific">Laccaria amethystina LaAM-08-1</name>
    <dbReference type="NCBI Taxonomy" id="1095629"/>
    <lineage>
        <taxon>Eukaryota</taxon>
        <taxon>Fungi</taxon>
        <taxon>Dikarya</taxon>
        <taxon>Basidiomycota</taxon>
        <taxon>Agaricomycotina</taxon>
        <taxon>Agaricomycetes</taxon>
        <taxon>Agaricomycetidae</taxon>
        <taxon>Agaricales</taxon>
        <taxon>Agaricineae</taxon>
        <taxon>Hydnangiaceae</taxon>
        <taxon>Laccaria</taxon>
    </lineage>
</organism>
<dbReference type="SMART" id="SM00028">
    <property type="entry name" value="TPR"/>
    <property type="match status" value="2"/>
</dbReference>
<dbReference type="OrthoDB" id="2423701at2759"/>
<dbReference type="Proteomes" id="UP000054477">
    <property type="component" value="Unassembled WGS sequence"/>
</dbReference>
<dbReference type="InterPro" id="IPR047150">
    <property type="entry name" value="SGT"/>
</dbReference>
<dbReference type="PANTHER" id="PTHR45831:SF2">
    <property type="entry name" value="LD24721P"/>
    <property type="match status" value="1"/>
</dbReference>
<dbReference type="InterPro" id="IPR011990">
    <property type="entry name" value="TPR-like_helical_dom_sf"/>
</dbReference>
<dbReference type="EMBL" id="KN838598">
    <property type="protein sequence ID" value="KIK02046.1"/>
    <property type="molecule type" value="Genomic_DNA"/>
</dbReference>
<name>A0A0C9XAY1_9AGAR</name>
<dbReference type="PROSITE" id="PS50005">
    <property type="entry name" value="TPR"/>
    <property type="match status" value="1"/>
</dbReference>
<dbReference type="GO" id="GO:0072380">
    <property type="term" value="C:TRC complex"/>
    <property type="evidence" value="ECO:0007669"/>
    <property type="project" value="TreeGrafter"/>
</dbReference>
<dbReference type="Pfam" id="PF13414">
    <property type="entry name" value="TPR_11"/>
    <property type="match status" value="1"/>
</dbReference>